<evidence type="ECO:0000313" key="1">
    <source>
        <dbReference type="EMBL" id="KAF7281804.1"/>
    </source>
</evidence>
<dbReference type="OrthoDB" id="409644at2759"/>
<organism evidence="1 2">
    <name type="scientific">Rhynchophorus ferrugineus</name>
    <name type="common">Red palm weevil</name>
    <name type="synonym">Curculio ferrugineus</name>
    <dbReference type="NCBI Taxonomy" id="354439"/>
    <lineage>
        <taxon>Eukaryota</taxon>
        <taxon>Metazoa</taxon>
        <taxon>Ecdysozoa</taxon>
        <taxon>Arthropoda</taxon>
        <taxon>Hexapoda</taxon>
        <taxon>Insecta</taxon>
        <taxon>Pterygota</taxon>
        <taxon>Neoptera</taxon>
        <taxon>Endopterygota</taxon>
        <taxon>Coleoptera</taxon>
        <taxon>Polyphaga</taxon>
        <taxon>Cucujiformia</taxon>
        <taxon>Curculionidae</taxon>
        <taxon>Dryophthorinae</taxon>
        <taxon>Rhynchophorus</taxon>
    </lineage>
</organism>
<dbReference type="InterPro" id="IPR016024">
    <property type="entry name" value="ARM-type_fold"/>
</dbReference>
<dbReference type="AlphaFoldDB" id="A0A834MKK5"/>
<dbReference type="PANTHER" id="PTHR15599:SF1">
    <property type="entry name" value="RADIAL SPOKE HEAD 14 HOMOLOG"/>
    <property type="match status" value="1"/>
</dbReference>
<evidence type="ECO:0000313" key="2">
    <source>
        <dbReference type="Proteomes" id="UP000625711"/>
    </source>
</evidence>
<comment type="caution">
    <text evidence="1">The sequence shown here is derived from an EMBL/GenBank/DDBJ whole genome shotgun (WGS) entry which is preliminary data.</text>
</comment>
<gene>
    <name evidence="1" type="ORF">GWI33_004238</name>
</gene>
<keyword evidence="2" id="KW-1185">Reference proteome</keyword>
<reference evidence="1" key="1">
    <citation type="submission" date="2020-08" db="EMBL/GenBank/DDBJ databases">
        <title>Genome sequencing and assembly of the red palm weevil Rhynchophorus ferrugineus.</title>
        <authorList>
            <person name="Dias G.B."/>
            <person name="Bergman C.M."/>
            <person name="Manee M."/>
        </authorList>
    </citation>
    <scope>NUCLEOTIDE SEQUENCE</scope>
    <source>
        <strain evidence="1">AA-2017</strain>
        <tissue evidence="1">Whole larva</tissue>
    </source>
</reference>
<protein>
    <recommendedName>
        <fullName evidence="3">Rhabdoid tumor deletion region protein 1</fullName>
    </recommendedName>
</protein>
<dbReference type="SUPFAM" id="SSF48371">
    <property type="entry name" value="ARM repeat"/>
    <property type="match status" value="1"/>
</dbReference>
<dbReference type="InterPro" id="IPR042856">
    <property type="entry name" value="RSP14"/>
</dbReference>
<name>A0A834MKK5_RHYFE</name>
<dbReference type="Gene3D" id="1.25.10.10">
    <property type="entry name" value="Leucine-rich Repeat Variant"/>
    <property type="match status" value="1"/>
</dbReference>
<accession>A0A834MKK5</accession>
<dbReference type="InterPro" id="IPR011989">
    <property type="entry name" value="ARM-like"/>
</dbReference>
<dbReference type="Proteomes" id="UP000625711">
    <property type="component" value="Unassembled WGS sequence"/>
</dbReference>
<dbReference type="PANTHER" id="PTHR15599">
    <property type="entry name" value="RTDR1"/>
    <property type="match status" value="1"/>
</dbReference>
<proteinExistence type="predicted"/>
<dbReference type="EMBL" id="JAACXV010000222">
    <property type="protein sequence ID" value="KAF7281804.1"/>
    <property type="molecule type" value="Genomic_DNA"/>
</dbReference>
<sequence length="403" mass="45749">MYSCHKNSYLQSNFAQIPPGIINRAVQNAWDDICCIDEHDLDPAFNRLTSEQPCIPVRNVDPTRRPEGFGKYAMPKLRRELHDKDTEVVTAALVTLCDLTHDPERAYEAINLKIHERIVNLVTHELSEIRERSAHLLTILAGLAAGKEAIVSNQLLLDNLLDNIDNESPEVRIHIASCLETIAQFWRTADVLVANGFIQVLLCNLSDRPEIAQIHLETLKHLMYCDGKHIAIEEGGFNILVGLLERDEDEILTKTCELITTLCSIKEGRKLAKELVILPELNVLLHDQRETVHTAAAEAIMFCTIISSEKIVASNIKTMPKRLVQLCKNKLNVRTQMFAIKALTNICEHPLVRKEVTTKYYHDVEGIQLSEDVEEMSKYKSTLMSMLKWVPHSKEDLTVGRNY</sequence>
<evidence type="ECO:0008006" key="3">
    <source>
        <dbReference type="Google" id="ProtNLM"/>
    </source>
</evidence>